<evidence type="ECO:0000256" key="5">
    <source>
        <dbReference type="SAM" id="MobiDB-lite"/>
    </source>
</evidence>
<dbReference type="RefSeq" id="WP_346093267.1">
    <property type="nucleotide sequence ID" value="NZ_BAAABY010000009.1"/>
</dbReference>
<dbReference type="EMBL" id="BAAABY010000009">
    <property type="protein sequence ID" value="GAA0447897.1"/>
    <property type="molecule type" value="Genomic_DNA"/>
</dbReference>
<keyword evidence="2 4" id="KW-0813">Transport</keyword>
<dbReference type="PANTHER" id="PTHR42996">
    <property type="entry name" value="PHOSPHATE-BINDING PROTEIN PSTS"/>
    <property type="match status" value="1"/>
</dbReference>
<dbReference type="PIRSF" id="PIRSF002756">
    <property type="entry name" value="PstS"/>
    <property type="match status" value="1"/>
</dbReference>
<evidence type="ECO:0000256" key="4">
    <source>
        <dbReference type="PIRNR" id="PIRNR002756"/>
    </source>
</evidence>
<feature type="domain" description="PBP" evidence="7">
    <location>
        <begin position="58"/>
        <end position="350"/>
    </location>
</feature>
<gene>
    <name evidence="8" type="primary">pstS_2</name>
    <name evidence="8" type="ORF">GCM10010361_09750</name>
</gene>
<feature type="signal peptide" evidence="6">
    <location>
        <begin position="1"/>
        <end position="36"/>
    </location>
</feature>
<evidence type="ECO:0000313" key="8">
    <source>
        <dbReference type="EMBL" id="GAA0447897.1"/>
    </source>
</evidence>
<dbReference type="InterPro" id="IPR024370">
    <property type="entry name" value="PBP_domain"/>
</dbReference>
<reference evidence="9" key="1">
    <citation type="journal article" date="2019" name="Int. J. Syst. Evol. Microbiol.">
        <title>The Global Catalogue of Microorganisms (GCM) 10K type strain sequencing project: providing services to taxonomists for standard genome sequencing and annotation.</title>
        <authorList>
            <consortium name="The Broad Institute Genomics Platform"/>
            <consortium name="The Broad Institute Genome Sequencing Center for Infectious Disease"/>
            <person name="Wu L."/>
            <person name="Ma J."/>
        </authorList>
    </citation>
    <scope>NUCLEOTIDE SEQUENCE [LARGE SCALE GENOMIC DNA]</scope>
    <source>
        <strain evidence="9">JCM 4805</strain>
    </source>
</reference>
<feature type="chain" id="PRO_5047475916" description="Phosphate-binding protein" evidence="6">
    <location>
        <begin position="37"/>
        <end position="380"/>
    </location>
</feature>
<dbReference type="SUPFAM" id="SSF53850">
    <property type="entry name" value="Periplasmic binding protein-like II"/>
    <property type="match status" value="1"/>
</dbReference>
<dbReference type="InterPro" id="IPR005673">
    <property type="entry name" value="ABC_phos-bd_PstS"/>
</dbReference>
<proteinExistence type="inferred from homology"/>
<dbReference type="Pfam" id="PF12849">
    <property type="entry name" value="PBP_like_2"/>
    <property type="match status" value="1"/>
</dbReference>
<feature type="region of interest" description="Disordered" evidence="5">
    <location>
        <begin position="224"/>
        <end position="244"/>
    </location>
</feature>
<dbReference type="Gene3D" id="3.40.190.10">
    <property type="entry name" value="Periplasmic binding protein-like II"/>
    <property type="match status" value="2"/>
</dbReference>
<evidence type="ECO:0000313" key="9">
    <source>
        <dbReference type="Proteomes" id="UP001500909"/>
    </source>
</evidence>
<dbReference type="PROSITE" id="PS51257">
    <property type="entry name" value="PROKAR_LIPOPROTEIN"/>
    <property type="match status" value="1"/>
</dbReference>
<accession>A0ABP3JBJ0</accession>
<dbReference type="NCBIfam" id="TIGR00975">
    <property type="entry name" value="3a0107s03"/>
    <property type="match status" value="1"/>
</dbReference>
<comment type="caution">
    <text evidence="8">The sequence shown here is derived from an EMBL/GenBank/DDBJ whole genome shotgun (WGS) entry which is preliminary data.</text>
</comment>
<keyword evidence="9" id="KW-1185">Reference proteome</keyword>
<protein>
    <recommendedName>
        <fullName evidence="4">Phosphate-binding protein</fullName>
    </recommendedName>
</protein>
<dbReference type="InterPro" id="IPR050962">
    <property type="entry name" value="Phosphate-bind_PstS"/>
</dbReference>
<keyword evidence="6" id="KW-0732">Signal</keyword>
<sequence>MQSRHPVRTGRTSRWSTLLAGACAGTLLLTGCGAQATGGTDGNGRAAEPVPAGIDCAGAGKVRGSGSTAQQSAMEHWIDEYQRACRGARIAYNPLGSGAGVAQFQRGATAFGGTDGVLSKQEIAWSRDTCRGGRAIHLPMVGGPVAIGFNLPGVDHLVLDAPTLADIFDSRITTWDAPAIRKLNPDAELPSSPIRPMHRSDDSGTTQNFQDYLAGAAPGAWPHPVAKSWQGKGGGAGSGSSRIASEVASSPGTIGYFELSFAAARDITTVSIDTGAGAPVAPTTKTASAGIGAADIVGEGNDKTLAFDYDAPRPGAYPIVLMTYEVVCEKGNQPGSLPVLKSFLSYTAGAEGQKRLAALHYAPLPAAVATEVRRAVRTLS</sequence>
<keyword evidence="3 4" id="KW-0592">Phosphate transport</keyword>
<dbReference type="CDD" id="cd13565">
    <property type="entry name" value="PBP2_PstS"/>
    <property type="match status" value="1"/>
</dbReference>
<evidence type="ECO:0000259" key="7">
    <source>
        <dbReference type="Pfam" id="PF12849"/>
    </source>
</evidence>
<dbReference type="PANTHER" id="PTHR42996:SF1">
    <property type="entry name" value="PHOSPHATE-BINDING PROTEIN PSTS"/>
    <property type="match status" value="1"/>
</dbReference>
<feature type="region of interest" description="Disordered" evidence="5">
    <location>
        <begin position="184"/>
        <end position="209"/>
    </location>
</feature>
<evidence type="ECO:0000256" key="3">
    <source>
        <dbReference type="ARBA" id="ARBA00022592"/>
    </source>
</evidence>
<evidence type="ECO:0000256" key="6">
    <source>
        <dbReference type="SAM" id="SignalP"/>
    </source>
</evidence>
<dbReference type="Proteomes" id="UP001500909">
    <property type="component" value="Unassembled WGS sequence"/>
</dbReference>
<comment type="similarity">
    <text evidence="1 4">Belongs to the PstS family.</text>
</comment>
<organism evidence="8 9">
    <name type="scientific">Streptomyces olivaceiscleroticus</name>
    <dbReference type="NCBI Taxonomy" id="68245"/>
    <lineage>
        <taxon>Bacteria</taxon>
        <taxon>Bacillati</taxon>
        <taxon>Actinomycetota</taxon>
        <taxon>Actinomycetes</taxon>
        <taxon>Kitasatosporales</taxon>
        <taxon>Streptomycetaceae</taxon>
        <taxon>Streptomyces</taxon>
    </lineage>
</organism>
<evidence type="ECO:0000256" key="2">
    <source>
        <dbReference type="ARBA" id="ARBA00022448"/>
    </source>
</evidence>
<evidence type="ECO:0000256" key="1">
    <source>
        <dbReference type="ARBA" id="ARBA00008725"/>
    </source>
</evidence>
<name>A0ABP3JBJ0_9ACTN</name>